<evidence type="ECO:0000313" key="1">
    <source>
        <dbReference type="EMBL" id="KKU12048.1"/>
    </source>
</evidence>
<protein>
    <recommendedName>
        <fullName evidence="3">DUF2292 domain-containing protein</fullName>
    </recommendedName>
</protein>
<organism evidence="1 2">
    <name type="scientific">Candidatus Woesebacteria bacterium GW2011_GWA1_45_8</name>
    <dbReference type="NCBI Taxonomy" id="1618559"/>
    <lineage>
        <taxon>Bacteria</taxon>
        <taxon>Candidatus Woeseibacteriota</taxon>
    </lineage>
</organism>
<sequence length="70" mass="7786">MQQQQDYSVKKVSPTLIVEVKKALKSINSHGSVEIYVQSGVVTQITVRNIKKTTSTNGNNGRGQRRTLEL</sequence>
<proteinExistence type="predicted"/>
<dbReference type="Pfam" id="PF10055">
    <property type="entry name" value="DUF2292"/>
    <property type="match status" value="1"/>
</dbReference>
<dbReference type="InterPro" id="IPR018743">
    <property type="entry name" value="DUF2292"/>
</dbReference>
<dbReference type="AlphaFoldDB" id="A0A0G1Q2X1"/>
<accession>A0A0G1Q2X1</accession>
<evidence type="ECO:0008006" key="3">
    <source>
        <dbReference type="Google" id="ProtNLM"/>
    </source>
</evidence>
<dbReference type="EMBL" id="LCLG01000009">
    <property type="protein sequence ID" value="KKU12048.1"/>
    <property type="molecule type" value="Genomic_DNA"/>
</dbReference>
<name>A0A0G1Q2X1_9BACT</name>
<reference evidence="1 2" key="1">
    <citation type="journal article" date="2015" name="Nature">
        <title>rRNA introns, odd ribosomes, and small enigmatic genomes across a large radiation of phyla.</title>
        <authorList>
            <person name="Brown C.T."/>
            <person name="Hug L.A."/>
            <person name="Thomas B.C."/>
            <person name="Sharon I."/>
            <person name="Castelle C.J."/>
            <person name="Singh A."/>
            <person name="Wilkins M.J."/>
            <person name="Williams K.H."/>
            <person name="Banfield J.F."/>
        </authorList>
    </citation>
    <scope>NUCLEOTIDE SEQUENCE [LARGE SCALE GENOMIC DNA]</scope>
</reference>
<comment type="caution">
    <text evidence="1">The sequence shown here is derived from an EMBL/GenBank/DDBJ whole genome shotgun (WGS) entry which is preliminary data.</text>
</comment>
<evidence type="ECO:0000313" key="2">
    <source>
        <dbReference type="Proteomes" id="UP000034653"/>
    </source>
</evidence>
<dbReference type="Proteomes" id="UP000034653">
    <property type="component" value="Unassembled WGS sequence"/>
</dbReference>
<gene>
    <name evidence="1" type="ORF">UX19_C0009G0003</name>
</gene>